<dbReference type="InterPro" id="IPR003203">
    <property type="entry name" value="CobU/CobP"/>
</dbReference>
<dbReference type="RefSeq" id="WP_113805232.1">
    <property type="nucleotide sequence ID" value="NZ_QOCW01000005.1"/>
</dbReference>
<dbReference type="Proteomes" id="UP000253314">
    <property type="component" value="Unassembled WGS sequence"/>
</dbReference>
<dbReference type="Pfam" id="PF02283">
    <property type="entry name" value="CobU"/>
    <property type="match status" value="1"/>
</dbReference>
<dbReference type="Gene3D" id="3.40.50.300">
    <property type="entry name" value="P-loop containing nucleotide triphosphate hydrolases"/>
    <property type="match status" value="1"/>
</dbReference>
<dbReference type="GO" id="GO:0000166">
    <property type="term" value="F:nucleotide binding"/>
    <property type="evidence" value="ECO:0007669"/>
    <property type="project" value="InterPro"/>
</dbReference>
<dbReference type="OrthoDB" id="1766664at2"/>
<dbReference type="AlphaFoldDB" id="A0A366XYV5"/>
<dbReference type="UniPathway" id="UPA00148">
    <property type="reaction ID" value="UER00236"/>
</dbReference>
<protein>
    <submittedName>
        <fullName evidence="1">Uncharacterized protein</fullName>
    </submittedName>
</protein>
<organism evidence="1 2">
    <name type="scientific">Bacillus taeanensis</name>
    <dbReference type="NCBI Taxonomy" id="273032"/>
    <lineage>
        <taxon>Bacteria</taxon>
        <taxon>Bacillati</taxon>
        <taxon>Bacillota</taxon>
        <taxon>Bacilli</taxon>
        <taxon>Bacillales</taxon>
        <taxon>Bacillaceae</taxon>
        <taxon>Bacillus</taxon>
    </lineage>
</organism>
<accession>A0A366XYV5</accession>
<proteinExistence type="predicted"/>
<dbReference type="EMBL" id="QOCW01000005">
    <property type="protein sequence ID" value="RBW70325.1"/>
    <property type="molecule type" value="Genomic_DNA"/>
</dbReference>
<sequence length="151" mass="17443">MHFVTGGAFNGKKKWVTTTYHISADNCSWFSGYNDSSIKMISSIKELSSITVIEGLEQFVKNTLTHSSDLEEVRDFWKALFIKWHKWESEADTRTLIVIGQDMSKGIVPIHKQDRNWRDLVGWCYQDLTQTCDKVTTIWYGISQPLKGECE</sequence>
<dbReference type="InterPro" id="IPR027417">
    <property type="entry name" value="P-loop_NTPase"/>
</dbReference>
<evidence type="ECO:0000313" key="1">
    <source>
        <dbReference type="EMBL" id="RBW70325.1"/>
    </source>
</evidence>
<reference evidence="1 2" key="1">
    <citation type="submission" date="2018-07" db="EMBL/GenBank/DDBJ databases">
        <title>Lottiidibacillus patelloidae gen. nov., sp. nov., isolated from the intestinal tract of a marine limpet and the reclassification of B. taeanensis BH030017T, B. algicola KMM 3737T and B. hwajinpoensis SW-72T as genus Lottiidibacillus.</title>
        <authorList>
            <person name="Liu R."/>
            <person name="Huang Z."/>
        </authorList>
    </citation>
    <scope>NUCLEOTIDE SEQUENCE [LARGE SCALE GENOMIC DNA]</scope>
    <source>
        <strain evidence="1 2">BH030017</strain>
    </source>
</reference>
<name>A0A366XYV5_9BACI</name>
<gene>
    <name evidence="1" type="ORF">DS031_07085</name>
</gene>
<comment type="caution">
    <text evidence="1">The sequence shown here is derived from an EMBL/GenBank/DDBJ whole genome shotgun (WGS) entry which is preliminary data.</text>
</comment>
<dbReference type="GO" id="GO:0043752">
    <property type="term" value="F:adenosylcobinamide kinase activity"/>
    <property type="evidence" value="ECO:0007669"/>
    <property type="project" value="InterPro"/>
</dbReference>
<evidence type="ECO:0000313" key="2">
    <source>
        <dbReference type="Proteomes" id="UP000253314"/>
    </source>
</evidence>
<dbReference type="SUPFAM" id="SSF52540">
    <property type="entry name" value="P-loop containing nucleoside triphosphate hydrolases"/>
    <property type="match status" value="1"/>
</dbReference>
<keyword evidence="2" id="KW-1185">Reference proteome</keyword>
<dbReference type="GO" id="GO:0009236">
    <property type="term" value="P:cobalamin biosynthetic process"/>
    <property type="evidence" value="ECO:0007669"/>
    <property type="project" value="UniProtKB-UniPathway"/>
</dbReference>